<accession>A0A0G1QPF0</accession>
<keyword evidence="1" id="KW-0812">Transmembrane</keyword>
<sequence length="95" mass="10559">MAPLWLLSFMEKQFALKGVLLLVLAALMQLYALQDVVTKAEVVPVEWSLSISLAGVALLTPMVLYIIRGVFASMHGLLTESPQEEPSEEKKEEKE</sequence>
<dbReference type="EMBL" id="LCLA01000010">
    <property type="protein sequence ID" value="KKU10510.1"/>
    <property type="molecule type" value="Genomic_DNA"/>
</dbReference>
<name>A0A0G1QPF0_9BACT</name>
<dbReference type="AlphaFoldDB" id="A0A0G1QPF0"/>
<comment type="caution">
    <text evidence="2">The sequence shown here is derived from an EMBL/GenBank/DDBJ whole genome shotgun (WGS) entry which is preliminary data.</text>
</comment>
<evidence type="ECO:0000256" key="1">
    <source>
        <dbReference type="SAM" id="Phobius"/>
    </source>
</evidence>
<keyword evidence="1" id="KW-0472">Membrane</keyword>
<evidence type="ECO:0000313" key="2">
    <source>
        <dbReference type="EMBL" id="KKU10510.1"/>
    </source>
</evidence>
<gene>
    <name evidence="2" type="ORF">UX13_C0010G0010</name>
</gene>
<dbReference type="Proteomes" id="UP000034329">
    <property type="component" value="Unassembled WGS sequence"/>
</dbReference>
<feature type="transmembrane region" description="Helical" evidence="1">
    <location>
        <begin position="48"/>
        <end position="67"/>
    </location>
</feature>
<organism evidence="2 3">
    <name type="scientific">Candidatus Woesebacteria bacterium GW2011_GWB1_45_5</name>
    <dbReference type="NCBI Taxonomy" id="1618581"/>
    <lineage>
        <taxon>Bacteria</taxon>
        <taxon>Candidatus Woeseibacteriota</taxon>
    </lineage>
</organism>
<evidence type="ECO:0000313" key="3">
    <source>
        <dbReference type="Proteomes" id="UP000034329"/>
    </source>
</evidence>
<reference evidence="2 3" key="1">
    <citation type="journal article" date="2015" name="Nature">
        <title>rRNA introns, odd ribosomes, and small enigmatic genomes across a large radiation of phyla.</title>
        <authorList>
            <person name="Brown C.T."/>
            <person name="Hug L.A."/>
            <person name="Thomas B.C."/>
            <person name="Sharon I."/>
            <person name="Castelle C.J."/>
            <person name="Singh A."/>
            <person name="Wilkins M.J."/>
            <person name="Williams K.H."/>
            <person name="Banfield J.F."/>
        </authorList>
    </citation>
    <scope>NUCLEOTIDE SEQUENCE [LARGE SCALE GENOMIC DNA]</scope>
</reference>
<protein>
    <submittedName>
        <fullName evidence="2">Uncharacterized protein</fullName>
    </submittedName>
</protein>
<proteinExistence type="predicted"/>
<keyword evidence="1" id="KW-1133">Transmembrane helix</keyword>